<keyword evidence="5 6" id="KW-0472">Membrane</keyword>
<sequence length="467" mass="50050">MPDWLSILPPLLAIVVAIWKKEVVLALALGIWMSESLIVGRTMTGVESAFVAIPESMGQGFIEMIDRLVSVFEDGGNTRVLLFCLLVGMLIELMQVSGGVTAFVKRMTQMGMADTQRRAGLLTMAIGVLVWMETSMSCLAAGMVGRPLFDRFKLSRARLAYVLDSTCAPVSVIILLNAWGGYILELLEKGEYGFEEPVNVVMSSIGFNFYAILTLGLVAYTAISGRTHGALRRVEAEESEAETPDEPSKALPDHVKGKAGHMLIPLVIMVALMVLFLMRTGSGSRSVLYSVTVATVIGVLLLIRDRVFTYREIIEHGYRGMGKLLPVVLLMLLAFAIGASCRELGTGSFVAGWVGSFLPLWLVAPLLFICAGIISFTTGTSWGTFAILIPVGMPLGAAFGLPPGFVLAAVLGGGVFGDHCSPISDTTLVASLASGCDHLEHVRTQLPYAMTAGLGTILLYMAMGLFL</sequence>
<evidence type="ECO:0000313" key="9">
    <source>
        <dbReference type="Proteomes" id="UP000663929"/>
    </source>
</evidence>
<evidence type="ECO:0000256" key="2">
    <source>
        <dbReference type="ARBA" id="ARBA00022475"/>
    </source>
</evidence>
<name>A0A8A4TUU5_SULCO</name>
<organism evidence="8 9">
    <name type="scientific">Sulfidibacter corallicola</name>
    <dbReference type="NCBI Taxonomy" id="2818388"/>
    <lineage>
        <taxon>Bacteria</taxon>
        <taxon>Pseudomonadati</taxon>
        <taxon>Acidobacteriota</taxon>
        <taxon>Holophagae</taxon>
        <taxon>Acanthopleuribacterales</taxon>
        <taxon>Acanthopleuribacteraceae</taxon>
        <taxon>Sulfidibacter</taxon>
    </lineage>
</organism>
<keyword evidence="2" id="KW-1003">Cell membrane</keyword>
<keyword evidence="4 6" id="KW-1133">Transmembrane helix</keyword>
<feature type="transmembrane region" description="Helical" evidence="6">
    <location>
        <begin position="395"/>
        <end position="416"/>
    </location>
</feature>
<protein>
    <recommendedName>
        <fullName evidence="7">Na+/H+ antiporter NhaC-like C-terminal domain-containing protein</fullName>
    </recommendedName>
</protein>
<dbReference type="Pfam" id="PF03553">
    <property type="entry name" value="Na_H_antiporter"/>
    <property type="match status" value="1"/>
</dbReference>
<dbReference type="GO" id="GO:0005886">
    <property type="term" value="C:plasma membrane"/>
    <property type="evidence" value="ECO:0007669"/>
    <property type="project" value="UniProtKB-SubCell"/>
</dbReference>
<gene>
    <name evidence="8" type="ORF">J3U87_10540</name>
</gene>
<dbReference type="AlphaFoldDB" id="A0A8A4TUU5"/>
<proteinExistence type="predicted"/>
<dbReference type="InterPro" id="IPR018461">
    <property type="entry name" value="Na/H_Antiport_NhaC-like_C"/>
</dbReference>
<accession>A0A8A4TUU5</accession>
<feature type="transmembrane region" description="Helical" evidence="6">
    <location>
        <begin position="286"/>
        <end position="303"/>
    </location>
</feature>
<dbReference type="KEGG" id="scor:J3U87_10540"/>
<feature type="transmembrane region" description="Helical" evidence="6">
    <location>
        <begin position="360"/>
        <end position="388"/>
    </location>
</feature>
<evidence type="ECO:0000256" key="1">
    <source>
        <dbReference type="ARBA" id="ARBA00004651"/>
    </source>
</evidence>
<feature type="transmembrane region" description="Helical" evidence="6">
    <location>
        <begin position="161"/>
        <end position="180"/>
    </location>
</feature>
<keyword evidence="9" id="KW-1185">Reference proteome</keyword>
<evidence type="ECO:0000259" key="7">
    <source>
        <dbReference type="Pfam" id="PF03553"/>
    </source>
</evidence>
<feature type="domain" description="Na+/H+ antiporter NhaC-like C-terminal" evidence="7">
    <location>
        <begin position="178"/>
        <end position="465"/>
    </location>
</feature>
<feature type="transmembrane region" description="Helical" evidence="6">
    <location>
        <begin position="324"/>
        <end position="340"/>
    </location>
</feature>
<keyword evidence="3 6" id="KW-0812">Transmembrane</keyword>
<comment type="subcellular location">
    <subcellularLocation>
        <location evidence="1">Cell membrane</location>
        <topology evidence="1">Multi-pass membrane protein</topology>
    </subcellularLocation>
</comment>
<reference evidence="8" key="1">
    <citation type="submission" date="2021-03" db="EMBL/GenBank/DDBJ databases">
        <title>Acanthopleuribacteraceae sp. M133.</title>
        <authorList>
            <person name="Wang G."/>
        </authorList>
    </citation>
    <scope>NUCLEOTIDE SEQUENCE</scope>
    <source>
        <strain evidence="8">M133</strain>
    </source>
</reference>
<dbReference type="PANTHER" id="PTHR43478:SF1">
    <property type="entry name" value="NA+_H+ ANTIPORTER NHAC-LIKE C-TERMINAL DOMAIN-CONTAINING PROTEIN"/>
    <property type="match status" value="1"/>
</dbReference>
<dbReference type="Proteomes" id="UP000663929">
    <property type="component" value="Chromosome"/>
</dbReference>
<evidence type="ECO:0000256" key="5">
    <source>
        <dbReference type="ARBA" id="ARBA00023136"/>
    </source>
</evidence>
<feature type="transmembrane region" description="Helical" evidence="6">
    <location>
        <begin position="12"/>
        <end position="33"/>
    </location>
</feature>
<feature type="transmembrane region" description="Helical" evidence="6">
    <location>
        <begin position="200"/>
        <end position="223"/>
    </location>
</feature>
<evidence type="ECO:0000313" key="8">
    <source>
        <dbReference type="EMBL" id="QTD52904.1"/>
    </source>
</evidence>
<evidence type="ECO:0000256" key="6">
    <source>
        <dbReference type="SAM" id="Phobius"/>
    </source>
</evidence>
<feature type="transmembrane region" description="Helical" evidence="6">
    <location>
        <begin position="80"/>
        <end position="104"/>
    </location>
</feature>
<feature type="transmembrane region" description="Helical" evidence="6">
    <location>
        <begin position="448"/>
        <end position="466"/>
    </location>
</feature>
<dbReference type="PANTHER" id="PTHR43478">
    <property type="entry name" value="NA+/H+ ANTIPORTER-RELATED"/>
    <property type="match status" value="1"/>
</dbReference>
<dbReference type="EMBL" id="CP071793">
    <property type="protein sequence ID" value="QTD52904.1"/>
    <property type="molecule type" value="Genomic_DNA"/>
</dbReference>
<feature type="transmembrane region" description="Helical" evidence="6">
    <location>
        <begin position="124"/>
        <end position="149"/>
    </location>
</feature>
<dbReference type="RefSeq" id="WP_237383002.1">
    <property type="nucleotide sequence ID" value="NZ_CP071793.1"/>
</dbReference>
<evidence type="ECO:0000256" key="4">
    <source>
        <dbReference type="ARBA" id="ARBA00022989"/>
    </source>
</evidence>
<feature type="transmembrane region" description="Helical" evidence="6">
    <location>
        <begin position="262"/>
        <end position="280"/>
    </location>
</feature>
<evidence type="ECO:0000256" key="3">
    <source>
        <dbReference type="ARBA" id="ARBA00022692"/>
    </source>
</evidence>